<evidence type="ECO:0000256" key="2">
    <source>
        <dbReference type="SAM" id="SignalP"/>
    </source>
</evidence>
<gene>
    <name evidence="3" type="ORF">L332_05995</name>
</gene>
<feature type="region of interest" description="Disordered" evidence="1">
    <location>
        <begin position="26"/>
        <end position="55"/>
    </location>
</feature>
<dbReference type="PROSITE" id="PS51257">
    <property type="entry name" value="PROKAR_LIPOPROTEIN"/>
    <property type="match status" value="1"/>
</dbReference>
<evidence type="ECO:0008006" key="5">
    <source>
        <dbReference type="Google" id="ProtNLM"/>
    </source>
</evidence>
<comment type="caution">
    <text evidence="3">The sequence shown here is derived from an EMBL/GenBank/DDBJ whole genome shotgun (WGS) entry which is preliminary data.</text>
</comment>
<protein>
    <recommendedName>
        <fullName evidence="5">Lipoprotein</fullName>
    </recommendedName>
</protein>
<dbReference type="AlphaFoldDB" id="U1LPS0"/>
<dbReference type="EMBL" id="ASHR01000028">
    <property type="protein sequence ID" value="ERG64007.1"/>
    <property type="molecule type" value="Genomic_DNA"/>
</dbReference>
<name>U1LPS0_9MICO</name>
<evidence type="ECO:0000256" key="1">
    <source>
        <dbReference type="SAM" id="MobiDB-lite"/>
    </source>
</evidence>
<accession>U1LPS0</accession>
<evidence type="ECO:0000313" key="3">
    <source>
        <dbReference type="EMBL" id="ERG64007.1"/>
    </source>
</evidence>
<proteinExistence type="predicted"/>
<reference evidence="3 4" key="1">
    <citation type="journal article" date="2013" name="Genome Announc.">
        <title>First draft genome sequence from a member of the genus agrococcus, isolated from modern microbialites.</title>
        <authorList>
            <person name="White R.A.III."/>
            <person name="Grassa C.J."/>
            <person name="Suttle C.A."/>
        </authorList>
    </citation>
    <scope>NUCLEOTIDE SEQUENCE [LARGE SCALE GENOMIC DNA]</scope>
    <source>
        <strain evidence="3 4">RW1</strain>
    </source>
</reference>
<keyword evidence="4" id="KW-1185">Reference proteome</keyword>
<feature type="chain" id="PRO_5004616012" description="Lipoprotein" evidence="2">
    <location>
        <begin position="24"/>
        <end position="251"/>
    </location>
</feature>
<sequence>MSRPLAITAAVAALLALTGCAGAAAPAPSEPAASFTAAPSASAPTDPSAEPSASAAPLVMTDDWLEHASSDGSVSFRYPPTWTLEADSEPFSPGGSADPQSPERWVDSATLTAPNGQQLLAMHDFVDIGGSCGGFTFPLEVLATGLARAEPLTTDDGDPVIATVALGTDDDRWRVGVGITSSGSIERAEACHVYFVGSSSDGGVSFGTHFQLSSAGDDPLWTVDSLNDARAYMETDEYAIIIEILRSFETS</sequence>
<keyword evidence="2" id="KW-0732">Signal</keyword>
<organism evidence="3 4">
    <name type="scientific">Agrococcus pavilionensis RW1</name>
    <dbReference type="NCBI Taxonomy" id="1330458"/>
    <lineage>
        <taxon>Bacteria</taxon>
        <taxon>Bacillati</taxon>
        <taxon>Actinomycetota</taxon>
        <taxon>Actinomycetes</taxon>
        <taxon>Micrococcales</taxon>
        <taxon>Microbacteriaceae</taxon>
        <taxon>Agrococcus</taxon>
    </lineage>
</organism>
<dbReference type="RefSeq" id="WP_021010983.1">
    <property type="nucleotide sequence ID" value="NZ_ASHR01000028.1"/>
</dbReference>
<feature type="signal peptide" evidence="2">
    <location>
        <begin position="1"/>
        <end position="23"/>
    </location>
</feature>
<dbReference type="Proteomes" id="UP000016462">
    <property type="component" value="Unassembled WGS sequence"/>
</dbReference>
<evidence type="ECO:0000313" key="4">
    <source>
        <dbReference type="Proteomes" id="UP000016462"/>
    </source>
</evidence>
<dbReference type="OrthoDB" id="5112920at2"/>